<dbReference type="STRING" id="33903.AQJ43_33685"/>
<dbReference type="AlphaFoldDB" id="A0A4D4LWU4"/>
<dbReference type="EMBL" id="BJHX01000001">
    <property type="protein sequence ID" value="GDY64070.1"/>
    <property type="molecule type" value="Genomic_DNA"/>
</dbReference>
<evidence type="ECO:0000256" key="1">
    <source>
        <dbReference type="SAM" id="Phobius"/>
    </source>
</evidence>
<dbReference type="EMBL" id="BJHY01000001">
    <property type="protein sequence ID" value="GDY75772.1"/>
    <property type="molecule type" value="Genomic_DNA"/>
</dbReference>
<feature type="transmembrane region" description="Helical" evidence="1">
    <location>
        <begin position="162"/>
        <end position="185"/>
    </location>
</feature>
<gene>
    <name evidence="2" type="ORF">SAV14893_034630</name>
    <name evidence="3" type="ORF">SAV31267_052570</name>
</gene>
<reference evidence="3 4" key="1">
    <citation type="submission" date="2019-04" db="EMBL/GenBank/DDBJ databases">
        <title>Draft genome sequences of Streptomyces avermitilis ATCC 31267.</title>
        <authorList>
            <person name="Komaki H."/>
            <person name="Tamura T."/>
            <person name="Hosoyama A."/>
        </authorList>
    </citation>
    <scope>NUCLEOTIDE SEQUENCE [LARGE SCALE GENOMIC DNA]</scope>
    <source>
        <strain evidence="3 4">ATCC 31267</strain>
    </source>
</reference>
<keyword evidence="1" id="KW-0472">Membrane</keyword>
<evidence type="ECO:0000313" key="3">
    <source>
        <dbReference type="EMBL" id="GDY75772.1"/>
    </source>
</evidence>
<dbReference type="Proteomes" id="UP000299211">
    <property type="component" value="Unassembled WGS sequence"/>
</dbReference>
<evidence type="ECO:0000313" key="2">
    <source>
        <dbReference type="EMBL" id="GDY64070.1"/>
    </source>
</evidence>
<accession>A0A4D4LWU4</accession>
<feature type="transmembrane region" description="Helical" evidence="1">
    <location>
        <begin position="129"/>
        <end position="150"/>
    </location>
</feature>
<reference evidence="2 5" key="2">
    <citation type="submission" date="2019-04" db="EMBL/GenBank/DDBJ databases">
        <title>Draft genome sequences of Streptomyces avermitilis NBRC 14893.</title>
        <authorList>
            <person name="Komaki H."/>
            <person name="Tamura T."/>
            <person name="Hosoyama A."/>
        </authorList>
    </citation>
    <scope>NUCLEOTIDE SEQUENCE [LARGE SCALE GENOMIC DNA]</scope>
    <source>
        <strain evidence="2 5">NBRC 14893</strain>
    </source>
</reference>
<sequence>MSTLPVRGLSWTVLRLHRSAVVLWGGALLAATVALIWMYAIGDDARAGIGACATPATGQLPPCSAVHAITADGIYADTLASVGTAVSYLMFPVAAWAGGALTGRELETGTAHLDWTQSVTPARWLAARLTVPAALLASGTAAAVLLNVWARQDGNPDLVGDWYYADVFVSTGPAAVAHVLAGLALGALAGLLTKKTLPAIGLALAATLVLHNALDWYRTSLWPTVTTTGRAALDLPRSALDLEHGVITTTGERIGNNTACVGSDSLADVQRCKSSSNLTDFWATYHPRSHFWPLQFMETGLLLALAAAATATAFWLLRRRTA</sequence>
<evidence type="ECO:0008006" key="6">
    <source>
        <dbReference type="Google" id="ProtNLM"/>
    </source>
</evidence>
<keyword evidence="1" id="KW-0812">Transmembrane</keyword>
<dbReference type="GeneID" id="41541132"/>
<evidence type="ECO:0000313" key="5">
    <source>
        <dbReference type="Proteomes" id="UP000302139"/>
    </source>
</evidence>
<keyword evidence="1" id="KW-1133">Transmembrane helix</keyword>
<feature type="transmembrane region" description="Helical" evidence="1">
    <location>
        <begin position="197"/>
        <end position="214"/>
    </location>
</feature>
<organism evidence="2 5">
    <name type="scientific">Streptomyces avermitilis</name>
    <dbReference type="NCBI Taxonomy" id="33903"/>
    <lineage>
        <taxon>Bacteria</taxon>
        <taxon>Bacillati</taxon>
        <taxon>Actinomycetota</taxon>
        <taxon>Actinomycetes</taxon>
        <taxon>Kitasatosporales</taxon>
        <taxon>Streptomycetaceae</taxon>
        <taxon>Streptomyces</taxon>
    </lineage>
</organism>
<proteinExistence type="predicted"/>
<feature type="transmembrane region" description="Helical" evidence="1">
    <location>
        <begin position="299"/>
        <end position="317"/>
    </location>
</feature>
<dbReference type="RefSeq" id="WP_037650773.1">
    <property type="nucleotide sequence ID" value="NZ_BAABTN010000027.1"/>
</dbReference>
<dbReference type="Proteomes" id="UP000302139">
    <property type="component" value="Unassembled WGS sequence"/>
</dbReference>
<name>A0A4D4LWU4_STRAX</name>
<evidence type="ECO:0000313" key="4">
    <source>
        <dbReference type="Proteomes" id="UP000299211"/>
    </source>
</evidence>
<comment type="caution">
    <text evidence="2">The sequence shown here is derived from an EMBL/GenBank/DDBJ whole genome shotgun (WGS) entry which is preliminary data.</text>
</comment>
<protein>
    <recommendedName>
        <fullName evidence="6">ABC transporter permease</fullName>
    </recommendedName>
</protein>
<feature type="transmembrane region" description="Helical" evidence="1">
    <location>
        <begin position="20"/>
        <end position="40"/>
    </location>
</feature>